<protein>
    <recommendedName>
        <fullName evidence="12">Fluoride-specific ion channel FluC</fullName>
    </recommendedName>
</protein>
<evidence type="ECO:0000256" key="4">
    <source>
        <dbReference type="ARBA" id="ARBA00022692"/>
    </source>
</evidence>
<feature type="binding site" evidence="12">
    <location>
        <position position="74"/>
    </location>
    <ligand>
        <name>Na(+)</name>
        <dbReference type="ChEBI" id="CHEBI:29101"/>
        <note>structural</note>
    </ligand>
</feature>
<evidence type="ECO:0000256" key="5">
    <source>
        <dbReference type="ARBA" id="ARBA00022989"/>
    </source>
</evidence>
<reference evidence="13" key="1">
    <citation type="submission" date="2022-08" db="EMBL/GenBank/DDBJ databases">
        <title>Catabolic pathway analysis in culturable SAR92 clade bacteria reveals their overlooked roles in DMSP degradation in coastal seas.</title>
        <authorList>
            <person name="He X."/>
            <person name="Zhang X."/>
            <person name="Zhang Y."/>
        </authorList>
    </citation>
    <scope>NUCLEOTIDE SEQUENCE</scope>
    <source>
        <strain evidence="13">H455</strain>
    </source>
</reference>
<evidence type="ECO:0000256" key="6">
    <source>
        <dbReference type="ARBA" id="ARBA00023053"/>
    </source>
</evidence>
<evidence type="ECO:0000256" key="7">
    <source>
        <dbReference type="ARBA" id="ARBA00023065"/>
    </source>
</evidence>
<keyword evidence="4 12" id="KW-0812">Transmembrane</keyword>
<dbReference type="Proteomes" id="UP001059934">
    <property type="component" value="Chromosome"/>
</dbReference>
<feature type="transmembrane region" description="Helical" evidence="12">
    <location>
        <begin position="67"/>
        <end position="90"/>
    </location>
</feature>
<dbReference type="NCBIfam" id="TIGR00494">
    <property type="entry name" value="crcB"/>
    <property type="match status" value="1"/>
</dbReference>
<evidence type="ECO:0000256" key="2">
    <source>
        <dbReference type="ARBA" id="ARBA00022475"/>
    </source>
</evidence>
<comment type="catalytic activity">
    <reaction evidence="11">
        <text>fluoride(in) = fluoride(out)</text>
        <dbReference type="Rhea" id="RHEA:76159"/>
        <dbReference type="ChEBI" id="CHEBI:17051"/>
    </reaction>
    <physiologicalReaction direction="left-to-right" evidence="11">
        <dbReference type="Rhea" id="RHEA:76160"/>
    </physiologicalReaction>
</comment>
<comment type="function">
    <text evidence="12">Fluoride-specific ion channel. Important for reducing fluoride concentration in the cell, thus reducing its toxicity.</text>
</comment>
<organism evidence="13 14">
    <name type="scientific">SAR92 clade bacterium H455</name>
    <dbReference type="NCBI Taxonomy" id="2974818"/>
    <lineage>
        <taxon>Bacteria</taxon>
        <taxon>Pseudomonadati</taxon>
        <taxon>Pseudomonadota</taxon>
        <taxon>Gammaproteobacteria</taxon>
        <taxon>Cellvibrionales</taxon>
        <taxon>Porticoccaceae</taxon>
        <taxon>SAR92 clade</taxon>
    </lineage>
</organism>
<keyword evidence="12" id="KW-0813">Transport</keyword>
<comment type="activity regulation">
    <text evidence="12">Na(+) is not transported, but it plays an essential structural role and its presence is essential for fluoride channel function.</text>
</comment>
<evidence type="ECO:0000256" key="9">
    <source>
        <dbReference type="ARBA" id="ARBA00023303"/>
    </source>
</evidence>
<name>A0ABY5TJG1_9GAMM</name>
<evidence type="ECO:0000256" key="1">
    <source>
        <dbReference type="ARBA" id="ARBA00004651"/>
    </source>
</evidence>
<evidence type="ECO:0000256" key="8">
    <source>
        <dbReference type="ARBA" id="ARBA00023136"/>
    </source>
</evidence>
<dbReference type="PANTHER" id="PTHR28259:SF1">
    <property type="entry name" value="FLUORIDE EXPORT PROTEIN 1-RELATED"/>
    <property type="match status" value="1"/>
</dbReference>
<keyword evidence="14" id="KW-1185">Reference proteome</keyword>
<evidence type="ECO:0000256" key="11">
    <source>
        <dbReference type="ARBA" id="ARBA00035585"/>
    </source>
</evidence>
<proteinExistence type="inferred from homology"/>
<evidence type="ECO:0000256" key="10">
    <source>
        <dbReference type="ARBA" id="ARBA00035120"/>
    </source>
</evidence>
<feature type="binding site" evidence="12">
    <location>
        <position position="77"/>
    </location>
    <ligand>
        <name>Na(+)</name>
        <dbReference type="ChEBI" id="CHEBI:29101"/>
        <note>structural</note>
    </ligand>
</feature>
<gene>
    <name evidence="12 13" type="primary">crcB</name>
    <name evidence="12" type="synonym">fluC</name>
    <name evidence="13" type="ORF">NYF23_07995</name>
</gene>
<comment type="similarity">
    <text evidence="10 12">Belongs to the fluoride channel Fluc/FEX (TC 1.A.43) family.</text>
</comment>
<evidence type="ECO:0000256" key="3">
    <source>
        <dbReference type="ARBA" id="ARBA00022519"/>
    </source>
</evidence>
<feature type="transmembrane region" description="Helical" evidence="12">
    <location>
        <begin position="32"/>
        <end position="55"/>
    </location>
</feature>
<evidence type="ECO:0000313" key="13">
    <source>
        <dbReference type="EMBL" id="UVW33978.1"/>
    </source>
</evidence>
<sequence>MSWMAVAVGGALGAMARYGVSTWVVQVSSHRFPYATLTVNVLGSFVMGILFVLIIERSALAPEMRDLSMIGFLGAFTTFSTFSLDALSLWQNGHLFMALLYVLATVVLCLLAISSSIWLTRLL</sequence>
<keyword evidence="3" id="KW-0997">Cell inner membrane</keyword>
<dbReference type="EMBL" id="CP103416">
    <property type="protein sequence ID" value="UVW33978.1"/>
    <property type="molecule type" value="Genomic_DNA"/>
</dbReference>
<dbReference type="HAMAP" id="MF_00454">
    <property type="entry name" value="FluC"/>
    <property type="match status" value="1"/>
</dbReference>
<keyword evidence="7 12" id="KW-0406">Ion transport</keyword>
<keyword evidence="6 12" id="KW-0915">Sodium</keyword>
<dbReference type="InterPro" id="IPR003691">
    <property type="entry name" value="FluC"/>
</dbReference>
<comment type="subcellular location">
    <subcellularLocation>
        <location evidence="1 12">Cell membrane</location>
        <topology evidence="1 12">Multi-pass membrane protein</topology>
    </subcellularLocation>
</comment>
<feature type="transmembrane region" description="Helical" evidence="12">
    <location>
        <begin position="96"/>
        <end position="119"/>
    </location>
</feature>
<dbReference type="PANTHER" id="PTHR28259">
    <property type="entry name" value="FLUORIDE EXPORT PROTEIN 1-RELATED"/>
    <property type="match status" value="1"/>
</dbReference>
<evidence type="ECO:0000256" key="12">
    <source>
        <dbReference type="HAMAP-Rule" id="MF_00454"/>
    </source>
</evidence>
<keyword evidence="12" id="KW-0479">Metal-binding</keyword>
<keyword evidence="5 12" id="KW-1133">Transmembrane helix</keyword>
<keyword evidence="8 12" id="KW-0472">Membrane</keyword>
<evidence type="ECO:0000313" key="14">
    <source>
        <dbReference type="Proteomes" id="UP001059934"/>
    </source>
</evidence>
<keyword evidence="9 12" id="KW-0407">Ion channel</keyword>
<accession>A0ABY5TJG1</accession>
<dbReference type="Pfam" id="PF02537">
    <property type="entry name" value="CRCB"/>
    <property type="match status" value="1"/>
</dbReference>
<keyword evidence="2 12" id="KW-1003">Cell membrane</keyword>